<feature type="domain" description="Nitroreductase" evidence="9">
    <location>
        <begin position="3"/>
        <end position="148"/>
    </location>
</feature>
<dbReference type="PANTHER" id="PTHR43821:SF1">
    <property type="entry name" value="NAD(P)H NITROREDUCTASE YDJA-RELATED"/>
    <property type="match status" value="1"/>
</dbReference>
<proteinExistence type="inferred from homology"/>
<evidence type="ECO:0000256" key="6">
    <source>
        <dbReference type="ARBA" id="ARBA00023002"/>
    </source>
</evidence>
<evidence type="ECO:0000256" key="8">
    <source>
        <dbReference type="PIRNR" id="PIRNR000232"/>
    </source>
</evidence>
<evidence type="ECO:0000313" key="11">
    <source>
        <dbReference type="Proteomes" id="UP001385499"/>
    </source>
</evidence>
<gene>
    <name evidence="10" type="ORF">V6575_15755</name>
</gene>
<dbReference type="PANTHER" id="PTHR43821">
    <property type="entry name" value="NAD(P)H NITROREDUCTASE YDJA-RELATED"/>
    <property type="match status" value="1"/>
</dbReference>
<evidence type="ECO:0000259" key="9">
    <source>
        <dbReference type="Pfam" id="PF00881"/>
    </source>
</evidence>
<dbReference type="Proteomes" id="UP001385499">
    <property type="component" value="Unassembled WGS sequence"/>
</dbReference>
<dbReference type="PIRSF" id="PIRSF000232">
    <property type="entry name" value="YdjA"/>
    <property type="match status" value="1"/>
</dbReference>
<organism evidence="10 11">
    <name type="scientific">Roseibium algae</name>
    <dbReference type="NCBI Taxonomy" id="3123038"/>
    <lineage>
        <taxon>Bacteria</taxon>
        <taxon>Pseudomonadati</taxon>
        <taxon>Pseudomonadota</taxon>
        <taxon>Alphaproteobacteria</taxon>
        <taxon>Hyphomicrobiales</taxon>
        <taxon>Stappiaceae</taxon>
        <taxon>Roseibium</taxon>
    </lineage>
</organism>
<keyword evidence="7 8" id="KW-0520">NAD</keyword>
<dbReference type="SUPFAM" id="SSF55469">
    <property type="entry name" value="FMN-dependent nitroreductase-like"/>
    <property type="match status" value="1"/>
</dbReference>
<keyword evidence="11" id="KW-1185">Reference proteome</keyword>
<dbReference type="Pfam" id="PF00881">
    <property type="entry name" value="Nitroreductase"/>
    <property type="match status" value="1"/>
</dbReference>
<evidence type="ECO:0000256" key="7">
    <source>
        <dbReference type="ARBA" id="ARBA00023027"/>
    </source>
</evidence>
<dbReference type="CDD" id="cd02135">
    <property type="entry name" value="YdjA-like"/>
    <property type="match status" value="1"/>
</dbReference>
<evidence type="ECO:0000256" key="1">
    <source>
        <dbReference type="ARBA" id="ARBA00001917"/>
    </source>
</evidence>
<keyword evidence="5 8" id="KW-0521">NADP</keyword>
<evidence type="ECO:0000256" key="5">
    <source>
        <dbReference type="ARBA" id="ARBA00022857"/>
    </source>
</evidence>
<dbReference type="InterPro" id="IPR000415">
    <property type="entry name" value="Nitroreductase-like"/>
</dbReference>
<dbReference type="InterPro" id="IPR026021">
    <property type="entry name" value="YdjA-like"/>
</dbReference>
<accession>A0ABU8TMZ7</accession>
<evidence type="ECO:0000313" key="10">
    <source>
        <dbReference type="EMBL" id="MEJ8475551.1"/>
    </source>
</evidence>
<dbReference type="RefSeq" id="WP_340275666.1">
    <property type="nucleotide sequence ID" value="NZ_JBAKIA010000011.1"/>
</dbReference>
<dbReference type="EC" id="1.-.-.-" evidence="8"/>
<reference evidence="10 11" key="1">
    <citation type="submission" date="2024-02" db="EMBL/GenBank/DDBJ databases">
        <title>Roseibium algae sp. nov., isolated from marine alga (Grateloupia sp.), showing potential in myo-inositol conversion.</title>
        <authorList>
            <person name="Wang Y."/>
        </authorList>
    </citation>
    <scope>NUCLEOTIDE SEQUENCE [LARGE SCALE GENOMIC DNA]</scope>
    <source>
        <strain evidence="10 11">H3510</strain>
    </source>
</reference>
<comment type="similarity">
    <text evidence="2 8">Belongs to the nitroreductase family.</text>
</comment>
<name>A0ABU8TMZ7_9HYPH</name>
<evidence type="ECO:0000256" key="2">
    <source>
        <dbReference type="ARBA" id="ARBA00007118"/>
    </source>
</evidence>
<dbReference type="InterPro" id="IPR052530">
    <property type="entry name" value="NAD(P)H_nitroreductase"/>
</dbReference>
<sequence length="172" mass="18996">MTEPGPDTVEVQEILTAAARVPDHGKLAPWRFILYRKPQGETIGRKLLEICEAGGEPLDDVRRDQELGRFLRAPLVVGVVSKAAIHAKIPLWEQELSVGAACMNLVNAASASGYASQWLSEWYCFNEAAARYLGCGENERFAGFIYIGTPTQAPFERPRPSLVDICTDWSES</sequence>
<evidence type="ECO:0000256" key="4">
    <source>
        <dbReference type="ARBA" id="ARBA00022643"/>
    </source>
</evidence>
<comment type="cofactor">
    <cofactor evidence="1 8">
        <name>FMN</name>
        <dbReference type="ChEBI" id="CHEBI:58210"/>
    </cofactor>
</comment>
<evidence type="ECO:0000256" key="3">
    <source>
        <dbReference type="ARBA" id="ARBA00022630"/>
    </source>
</evidence>
<dbReference type="InterPro" id="IPR029479">
    <property type="entry name" value="Nitroreductase"/>
</dbReference>
<keyword evidence="3 8" id="KW-0285">Flavoprotein</keyword>
<protein>
    <recommendedName>
        <fullName evidence="8">Putative NAD(P)H nitroreductase</fullName>
        <ecNumber evidence="8">1.-.-.-</ecNumber>
    </recommendedName>
</protein>
<keyword evidence="4 8" id="KW-0288">FMN</keyword>
<keyword evidence="6 8" id="KW-0560">Oxidoreductase</keyword>
<comment type="caution">
    <text evidence="10">The sequence shown here is derived from an EMBL/GenBank/DDBJ whole genome shotgun (WGS) entry which is preliminary data.</text>
</comment>
<dbReference type="Gene3D" id="3.40.109.10">
    <property type="entry name" value="NADH Oxidase"/>
    <property type="match status" value="1"/>
</dbReference>
<dbReference type="EMBL" id="JBAKIA010000011">
    <property type="protein sequence ID" value="MEJ8475551.1"/>
    <property type="molecule type" value="Genomic_DNA"/>
</dbReference>